<dbReference type="EMBL" id="JACGWJ010000013">
    <property type="protein sequence ID" value="KAL0378525.1"/>
    <property type="molecule type" value="Genomic_DNA"/>
</dbReference>
<name>A0AAW2RDX9_SESRA</name>
<comment type="caution">
    <text evidence="1">The sequence shown here is derived from an EMBL/GenBank/DDBJ whole genome shotgun (WGS) entry which is preliminary data.</text>
</comment>
<sequence>GAELMLEGYNDASFQSDDNDAMSMVAWKSSKHATIMDFTTKAEYIAASKAAKEAV</sequence>
<dbReference type="AlphaFoldDB" id="A0AAW2RDX9"/>
<accession>A0AAW2RDX9</accession>
<evidence type="ECO:0000313" key="1">
    <source>
        <dbReference type="EMBL" id="KAL0378525.1"/>
    </source>
</evidence>
<gene>
    <name evidence="1" type="ORF">Sradi_3158000</name>
</gene>
<proteinExistence type="predicted"/>
<feature type="non-terminal residue" evidence="1">
    <location>
        <position position="1"/>
    </location>
</feature>
<reference evidence="1" key="1">
    <citation type="submission" date="2020-06" db="EMBL/GenBank/DDBJ databases">
        <authorList>
            <person name="Li T."/>
            <person name="Hu X."/>
            <person name="Zhang T."/>
            <person name="Song X."/>
            <person name="Zhang H."/>
            <person name="Dai N."/>
            <person name="Sheng W."/>
            <person name="Hou X."/>
            <person name="Wei L."/>
        </authorList>
    </citation>
    <scope>NUCLEOTIDE SEQUENCE</scope>
    <source>
        <strain evidence="1">G02</strain>
        <tissue evidence="1">Leaf</tissue>
    </source>
</reference>
<organism evidence="1">
    <name type="scientific">Sesamum radiatum</name>
    <name type="common">Black benniseed</name>
    <dbReference type="NCBI Taxonomy" id="300843"/>
    <lineage>
        <taxon>Eukaryota</taxon>
        <taxon>Viridiplantae</taxon>
        <taxon>Streptophyta</taxon>
        <taxon>Embryophyta</taxon>
        <taxon>Tracheophyta</taxon>
        <taxon>Spermatophyta</taxon>
        <taxon>Magnoliopsida</taxon>
        <taxon>eudicotyledons</taxon>
        <taxon>Gunneridae</taxon>
        <taxon>Pentapetalae</taxon>
        <taxon>asterids</taxon>
        <taxon>lamiids</taxon>
        <taxon>Lamiales</taxon>
        <taxon>Pedaliaceae</taxon>
        <taxon>Sesamum</taxon>
    </lineage>
</organism>
<protein>
    <submittedName>
        <fullName evidence="1">Uncharacterized protein</fullName>
    </submittedName>
</protein>
<reference evidence="1" key="2">
    <citation type="journal article" date="2024" name="Plant">
        <title>Genomic evolution and insights into agronomic trait innovations of Sesamum species.</title>
        <authorList>
            <person name="Miao H."/>
            <person name="Wang L."/>
            <person name="Qu L."/>
            <person name="Liu H."/>
            <person name="Sun Y."/>
            <person name="Le M."/>
            <person name="Wang Q."/>
            <person name="Wei S."/>
            <person name="Zheng Y."/>
            <person name="Lin W."/>
            <person name="Duan Y."/>
            <person name="Cao H."/>
            <person name="Xiong S."/>
            <person name="Wang X."/>
            <person name="Wei L."/>
            <person name="Li C."/>
            <person name="Ma Q."/>
            <person name="Ju M."/>
            <person name="Zhao R."/>
            <person name="Li G."/>
            <person name="Mu C."/>
            <person name="Tian Q."/>
            <person name="Mei H."/>
            <person name="Zhang T."/>
            <person name="Gao T."/>
            <person name="Zhang H."/>
        </authorList>
    </citation>
    <scope>NUCLEOTIDE SEQUENCE</scope>
    <source>
        <strain evidence="1">G02</strain>
    </source>
</reference>